<keyword evidence="3" id="KW-1185">Reference proteome</keyword>
<sequence>MSAVDVTAAIGRAPEPHTGMPEAHAAAGRSALSAEQAGGNFSFGDFLDVINPLQHIPGIAELYRSVTNDRISDDARKAGNAFYGFALGGPVGLGAMLAYSAAGDRWAGSADENEPANLQVADASKVPGVTESSETDGIPVPARKPELTPEAAPEVAPGVTDSPQGARTGDLLGQKVASIAEKSNPPLVLSNLLSKEVSSASAGKASAAAGTGASSVSYVDGAPAAHPQKPALPDEQGLGRLATHKANHLPLDVLKALQERHAQRTASERS</sequence>
<dbReference type="Proteomes" id="UP000236959">
    <property type="component" value="Unassembled WGS sequence"/>
</dbReference>
<gene>
    <name evidence="2" type="ORF">CLV41_107144</name>
</gene>
<reference evidence="2 3" key="1">
    <citation type="submission" date="2018-01" db="EMBL/GenBank/DDBJ databases">
        <title>Genomic Encyclopedia of Archaeal and Bacterial Type Strains, Phase II (KMG-II): from individual species to whole genera.</title>
        <authorList>
            <person name="Goeker M."/>
        </authorList>
    </citation>
    <scope>NUCLEOTIDE SEQUENCE [LARGE SCALE GENOMIC DNA]</scope>
    <source>
        <strain evidence="2 3">DSM 17023</strain>
    </source>
</reference>
<protein>
    <submittedName>
        <fullName evidence="2">Uncharacterized protein</fullName>
    </submittedName>
</protein>
<evidence type="ECO:0000256" key="1">
    <source>
        <dbReference type="SAM" id="MobiDB-lite"/>
    </source>
</evidence>
<proteinExistence type="predicted"/>
<dbReference type="RefSeq" id="WP_103223505.1">
    <property type="nucleotide sequence ID" value="NZ_PPCN01000007.1"/>
</dbReference>
<comment type="caution">
    <text evidence="2">The sequence shown here is derived from an EMBL/GenBank/DDBJ whole genome shotgun (WGS) entry which is preliminary data.</text>
</comment>
<dbReference type="OrthoDB" id="5769175at2"/>
<name>A0A2S3UQX7_9HYPH</name>
<feature type="region of interest" description="Disordered" evidence="1">
    <location>
        <begin position="120"/>
        <end position="169"/>
    </location>
</feature>
<organism evidence="2 3">
    <name type="scientific">Roseibium marinum</name>
    <dbReference type="NCBI Taxonomy" id="281252"/>
    <lineage>
        <taxon>Bacteria</taxon>
        <taxon>Pseudomonadati</taxon>
        <taxon>Pseudomonadota</taxon>
        <taxon>Alphaproteobacteria</taxon>
        <taxon>Hyphomicrobiales</taxon>
        <taxon>Stappiaceae</taxon>
        <taxon>Roseibium</taxon>
    </lineage>
</organism>
<dbReference type="AlphaFoldDB" id="A0A2S3UQX7"/>
<evidence type="ECO:0000313" key="3">
    <source>
        <dbReference type="Proteomes" id="UP000236959"/>
    </source>
</evidence>
<feature type="region of interest" description="Disordered" evidence="1">
    <location>
        <begin position="211"/>
        <end position="239"/>
    </location>
</feature>
<evidence type="ECO:0000313" key="2">
    <source>
        <dbReference type="EMBL" id="POF30117.1"/>
    </source>
</evidence>
<accession>A0A2S3UQX7</accession>
<dbReference type="EMBL" id="PPCN01000007">
    <property type="protein sequence ID" value="POF30117.1"/>
    <property type="molecule type" value="Genomic_DNA"/>
</dbReference>